<dbReference type="Proteomes" id="UP000029914">
    <property type="component" value="Chromosome"/>
</dbReference>
<name>A0A097IE83_9CORY</name>
<dbReference type="OrthoDB" id="9774907at2"/>
<dbReference type="eggNOG" id="COG0125">
    <property type="taxonomic scope" value="Bacteria"/>
</dbReference>
<dbReference type="HOGENOM" id="CLU_049131_1_0_11"/>
<dbReference type="GO" id="GO:0005524">
    <property type="term" value="F:ATP binding"/>
    <property type="evidence" value="ECO:0007669"/>
    <property type="project" value="UniProtKB-KW"/>
</dbReference>
<evidence type="ECO:0000256" key="3">
    <source>
        <dbReference type="ARBA" id="ARBA00017144"/>
    </source>
</evidence>
<feature type="domain" description="Thymidylate kinase-like" evidence="9">
    <location>
        <begin position="5"/>
        <end position="175"/>
    </location>
</feature>
<proteinExistence type="inferred from homology"/>
<gene>
    <name evidence="10" type="ORF">CDOO_03655</name>
</gene>
<accession>A0A097IE83</accession>
<dbReference type="EMBL" id="CP006764">
    <property type="protein sequence ID" value="AIT60446.1"/>
    <property type="molecule type" value="Genomic_DNA"/>
</dbReference>
<keyword evidence="8" id="KW-0067">ATP-binding</keyword>
<keyword evidence="11" id="KW-1185">Reference proteome</keyword>
<dbReference type="STRING" id="558173.CDOO_03655"/>
<evidence type="ECO:0000256" key="7">
    <source>
        <dbReference type="ARBA" id="ARBA00022777"/>
    </source>
</evidence>
<dbReference type="PROSITE" id="PS01331">
    <property type="entry name" value="THYMIDYLATE_KINASE"/>
    <property type="match status" value="1"/>
</dbReference>
<dbReference type="Gene3D" id="3.40.50.300">
    <property type="entry name" value="P-loop containing nucleotide triphosphate hydrolases"/>
    <property type="match status" value="1"/>
</dbReference>
<evidence type="ECO:0000256" key="4">
    <source>
        <dbReference type="ARBA" id="ARBA00022679"/>
    </source>
</evidence>
<dbReference type="RefSeq" id="WP_018021130.1">
    <property type="nucleotide sequence ID" value="NZ_AQUX01000002.1"/>
</dbReference>
<dbReference type="PANTHER" id="PTHR10344:SF4">
    <property type="entry name" value="UMP-CMP KINASE 2, MITOCHONDRIAL"/>
    <property type="match status" value="1"/>
</dbReference>
<evidence type="ECO:0000256" key="8">
    <source>
        <dbReference type="ARBA" id="ARBA00022840"/>
    </source>
</evidence>
<dbReference type="GO" id="GO:0006233">
    <property type="term" value="P:dTDP biosynthetic process"/>
    <property type="evidence" value="ECO:0007669"/>
    <property type="project" value="InterPro"/>
</dbReference>
<keyword evidence="4" id="KW-0808">Transferase</keyword>
<evidence type="ECO:0000256" key="2">
    <source>
        <dbReference type="ARBA" id="ARBA00012980"/>
    </source>
</evidence>
<evidence type="ECO:0000256" key="5">
    <source>
        <dbReference type="ARBA" id="ARBA00022727"/>
    </source>
</evidence>
<keyword evidence="7 10" id="KW-0418">Kinase</keyword>
<comment type="similarity">
    <text evidence="1">Belongs to the thymidylate kinase family.</text>
</comment>
<evidence type="ECO:0000313" key="10">
    <source>
        <dbReference type="EMBL" id="AIT60446.1"/>
    </source>
</evidence>
<dbReference type="GO" id="GO:0006227">
    <property type="term" value="P:dUDP biosynthetic process"/>
    <property type="evidence" value="ECO:0007669"/>
    <property type="project" value="TreeGrafter"/>
</dbReference>
<evidence type="ECO:0000256" key="6">
    <source>
        <dbReference type="ARBA" id="ARBA00022741"/>
    </source>
</evidence>
<dbReference type="GO" id="GO:0005829">
    <property type="term" value="C:cytosol"/>
    <property type="evidence" value="ECO:0007669"/>
    <property type="project" value="TreeGrafter"/>
</dbReference>
<dbReference type="NCBIfam" id="NF005923">
    <property type="entry name" value="PRK07933.1"/>
    <property type="match status" value="1"/>
</dbReference>
<dbReference type="KEGG" id="cdo:CDOO_03655"/>
<dbReference type="SUPFAM" id="SSF52540">
    <property type="entry name" value="P-loop containing nucleoside triphosphate hydrolases"/>
    <property type="match status" value="1"/>
</dbReference>
<reference evidence="10 11" key="1">
    <citation type="submission" date="2013-09" db="EMBL/GenBank/DDBJ databases">
        <title>Complete genome sequence of Corynebacterium doosanense CAU 212(T) (=DSM 45436(T)), isolated from activated sludge.</title>
        <authorList>
            <person name="Schaffert L."/>
            <person name="Albersmeier A."/>
            <person name="Kalinowski J."/>
            <person name="Ruckert C."/>
        </authorList>
    </citation>
    <scope>NUCLEOTIDE SEQUENCE [LARGE SCALE GENOMIC DNA]</scope>
    <source>
        <strain evidence="10 11">CAU 212</strain>
    </source>
</reference>
<evidence type="ECO:0000259" key="9">
    <source>
        <dbReference type="Pfam" id="PF02223"/>
    </source>
</evidence>
<evidence type="ECO:0000256" key="1">
    <source>
        <dbReference type="ARBA" id="ARBA00009776"/>
    </source>
</evidence>
<dbReference type="PANTHER" id="PTHR10344">
    <property type="entry name" value="THYMIDYLATE KINASE"/>
    <property type="match status" value="1"/>
</dbReference>
<dbReference type="Pfam" id="PF02223">
    <property type="entry name" value="Thymidylate_kin"/>
    <property type="match status" value="1"/>
</dbReference>
<dbReference type="EC" id="2.7.4.9" evidence="2"/>
<keyword evidence="5" id="KW-0545">Nucleotide biosynthesis</keyword>
<dbReference type="InterPro" id="IPR039430">
    <property type="entry name" value="Thymidylate_kin-like_dom"/>
</dbReference>
<protein>
    <recommendedName>
        <fullName evidence="3">Thymidylate kinase</fullName>
        <ecNumber evidence="2">2.7.4.9</ecNumber>
    </recommendedName>
</protein>
<dbReference type="GO" id="GO:0006235">
    <property type="term" value="P:dTTP biosynthetic process"/>
    <property type="evidence" value="ECO:0007669"/>
    <property type="project" value="TreeGrafter"/>
</dbReference>
<dbReference type="GO" id="GO:0004798">
    <property type="term" value="F:dTMP kinase activity"/>
    <property type="evidence" value="ECO:0007669"/>
    <property type="project" value="UniProtKB-EC"/>
</dbReference>
<evidence type="ECO:0000313" key="11">
    <source>
        <dbReference type="Proteomes" id="UP000029914"/>
    </source>
</evidence>
<organism evidence="10 11">
    <name type="scientific">Corynebacterium doosanense CAU 212 = DSM 45436</name>
    <dbReference type="NCBI Taxonomy" id="558173"/>
    <lineage>
        <taxon>Bacteria</taxon>
        <taxon>Bacillati</taxon>
        <taxon>Actinomycetota</taxon>
        <taxon>Actinomycetes</taxon>
        <taxon>Mycobacteriales</taxon>
        <taxon>Corynebacteriaceae</taxon>
        <taxon>Corynebacterium</taxon>
    </lineage>
</organism>
<sequence>MIIAVEGIDGAGKNTLVTAVRKETGADVLAFPRYDDSVHASLAADALHGKMGDLTDSAYGMATLFALDRAGAVDKLRRFRDSRDVLILDRYVASNAAYSWARTRDEGIVDWVAELEFGRLGLPEPDLQVLLSTDPDEAAERARRREAADASRARDAYERDGGLQQRTFDAYVELAQRSWHSPWVMTDDSAEILARIRTL</sequence>
<dbReference type="AlphaFoldDB" id="A0A097IE83"/>
<dbReference type="InterPro" id="IPR018095">
    <property type="entry name" value="Thymidylate_kin_CS"/>
</dbReference>
<dbReference type="InterPro" id="IPR027417">
    <property type="entry name" value="P-loop_NTPase"/>
</dbReference>
<keyword evidence="6" id="KW-0547">Nucleotide-binding</keyword>